<dbReference type="GO" id="GO:0045732">
    <property type="term" value="P:positive regulation of protein catabolic process"/>
    <property type="evidence" value="ECO:0007669"/>
    <property type="project" value="TreeGrafter"/>
</dbReference>
<proteinExistence type="predicted"/>
<keyword evidence="3" id="KW-1185">Reference proteome</keyword>
<evidence type="ECO:0000313" key="2">
    <source>
        <dbReference type="EMBL" id="SNX28926.1"/>
    </source>
</evidence>
<dbReference type="SUPFAM" id="SSF101738">
    <property type="entry name" value="SspB-like"/>
    <property type="match status" value="1"/>
</dbReference>
<organism evidence="2 3">
    <name type="scientific">Polynucleobacter meluiroseus</name>
    <dbReference type="NCBI Taxonomy" id="1938814"/>
    <lineage>
        <taxon>Bacteria</taxon>
        <taxon>Pseudomonadati</taxon>
        <taxon>Pseudomonadota</taxon>
        <taxon>Betaproteobacteria</taxon>
        <taxon>Burkholderiales</taxon>
        <taxon>Burkholderiaceae</taxon>
        <taxon>Polynucleobacter</taxon>
    </lineage>
</organism>
<dbReference type="AlphaFoldDB" id="A0A240E357"/>
<dbReference type="OrthoDB" id="9797358at2"/>
<sequence length="137" mass="15395">MSDVPSNKPYLIRALHQWCTDFGFTPFMAVFVDSRVEVPMEFVKNGEIVLNLSLEACHQLALENDWISFQARFGGIPRKIMVPVSHVLAIYARENGQGMSFPFDPAQAQESDLHLASSEDEATEKPKTNRPSLTIVK</sequence>
<dbReference type="InterPro" id="IPR036760">
    <property type="entry name" value="SspB-like_sf"/>
</dbReference>
<dbReference type="RefSeq" id="WP_096673436.1">
    <property type="nucleotide sequence ID" value="NZ_OANS01000003.1"/>
</dbReference>
<dbReference type="Gene3D" id="2.30.30.220">
    <property type="entry name" value="SspB-like"/>
    <property type="match status" value="1"/>
</dbReference>
<dbReference type="PANTHER" id="PTHR37486:SF1">
    <property type="entry name" value="STRINGENT STARVATION PROTEIN B"/>
    <property type="match status" value="1"/>
</dbReference>
<dbReference type="PANTHER" id="PTHR37486">
    <property type="entry name" value="STRINGENT STARVATION PROTEIN B"/>
    <property type="match status" value="1"/>
</dbReference>
<protein>
    <submittedName>
        <fullName evidence="2">Stringent starvation protein B</fullName>
    </submittedName>
</protein>
<evidence type="ECO:0000256" key="1">
    <source>
        <dbReference type="SAM" id="MobiDB-lite"/>
    </source>
</evidence>
<evidence type="ECO:0000313" key="3">
    <source>
        <dbReference type="Proteomes" id="UP000218069"/>
    </source>
</evidence>
<name>A0A240E357_9BURK</name>
<dbReference type="GO" id="GO:0005840">
    <property type="term" value="C:ribosome"/>
    <property type="evidence" value="ECO:0007669"/>
    <property type="project" value="TreeGrafter"/>
</dbReference>
<dbReference type="GO" id="GO:0005829">
    <property type="term" value="C:cytosol"/>
    <property type="evidence" value="ECO:0007669"/>
    <property type="project" value="TreeGrafter"/>
</dbReference>
<dbReference type="InterPro" id="IPR007481">
    <property type="entry name" value="SspB"/>
</dbReference>
<gene>
    <name evidence="2" type="ORF">SAMN06295945_1285</name>
</gene>
<dbReference type="EMBL" id="OANS01000003">
    <property type="protein sequence ID" value="SNX28926.1"/>
    <property type="molecule type" value="Genomic_DNA"/>
</dbReference>
<dbReference type="NCBIfam" id="NF008769">
    <property type="entry name" value="PRK11798.2-5"/>
    <property type="match status" value="1"/>
</dbReference>
<feature type="region of interest" description="Disordered" evidence="1">
    <location>
        <begin position="101"/>
        <end position="137"/>
    </location>
</feature>
<reference evidence="3" key="1">
    <citation type="submission" date="2017-08" db="EMBL/GenBank/DDBJ databases">
        <authorList>
            <person name="Varghese N."/>
            <person name="Submissions S."/>
        </authorList>
    </citation>
    <scope>NUCLEOTIDE SEQUENCE [LARGE SCALE GENOMIC DNA]</scope>
    <source>
        <strain evidence="3">AP-Melu-1000-B4</strain>
    </source>
</reference>
<accession>A0A240E357</accession>
<dbReference type="Proteomes" id="UP000218069">
    <property type="component" value="Unassembled WGS sequence"/>
</dbReference>
<dbReference type="PIRSF" id="PIRSF005276">
    <property type="entry name" value="SspB"/>
    <property type="match status" value="1"/>
</dbReference>
<dbReference type="Pfam" id="PF04386">
    <property type="entry name" value="SspB"/>
    <property type="match status" value="1"/>
</dbReference>